<dbReference type="SUPFAM" id="SSF53850">
    <property type="entry name" value="Periplasmic binding protein-like II"/>
    <property type="match status" value="1"/>
</dbReference>
<name>A0ABN3VWY8_9ACTN</name>
<evidence type="ECO:0000256" key="3">
    <source>
        <dbReference type="ARBA" id="ARBA00023136"/>
    </source>
</evidence>
<feature type="signal peptide" evidence="6">
    <location>
        <begin position="1"/>
        <end position="20"/>
    </location>
</feature>
<keyword evidence="8" id="KW-1185">Reference proteome</keyword>
<dbReference type="Proteomes" id="UP001500831">
    <property type="component" value="Unassembled WGS sequence"/>
</dbReference>
<dbReference type="Gene3D" id="3.40.190.10">
    <property type="entry name" value="Periplasmic binding protein-like II"/>
    <property type="match status" value="2"/>
</dbReference>
<keyword evidence="1" id="KW-1003">Cell membrane</keyword>
<evidence type="ECO:0000256" key="2">
    <source>
        <dbReference type="ARBA" id="ARBA00022729"/>
    </source>
</evidence>
<keyword evidence="5" id="KW-0449">Lipoprotein</keyword>
<evidence type="ECO:0000313" key="7">
    <source>
        <dbReference type="EMBL" id="GAA2869251.1"/>
    </source>
</evidence>
<keyword evidence="2 6" id="KW-0732">Signal</keyword>
<evidence type="ECO:0000256" key="5">
    <source>
        <dbReference type="ARBA" id="ARBA00023288"/>
    </source>
</evidence>
<sequence>MRRRTFLVSSAATLFLSACGGDTGESGDAGQAAPSPIAGDENAPAALTFWAWAENIQRVVDLWNEKNPTQKVTLSGQAAGDELTAKFLTAVKAGNAPDVVQAEYQALPTLITNNALQDLSSAIAPVTSAFAEGTWNLTSFGGATYAIPQDVGPMMLFYRADVFEKMGLSVPTTWEEFGALAETVRGKDSKRYLTTFSPGDAGWLAGFAQQAGASWWANENGAWKVAIDDPATRKMLSFWGELVGSGAVLGDPMYTPQWNSQMNDGTIIAWPSAVWGAGVLAGVAPSGKGKWRMAPLPQWNAGEQFTGFWGGSSTAVSASSKQKAQAAKFARWLNSDPEALKLLVEIGLYPAATAGQSSDGLGAAPKFMAAQTDYYASAAKIAQTARGFSSWGPNTNVTYGAFENLMPKAVRDKSDLAAVAAQVQQESVADLKKQGYQVVGG</sequence>
<dbReference type="InterPro" id="IPR050490">
    <property type="entry name" value="Bact_solute-bd_prot1"/>
</dbReference>
<dbReference type="PANTHER" id="PTHR43649:SF33">
    <property type="entry name" value="POLYGALACTURONAN_RHAMNOGALACTURONAN-BINDING PROTEIN YTCQ"/>
    <property type="match status" value="1"/>
</dbReference>
<proteinExistence type="predicted"/>
<dbReference type="InterPro" id="IPR006059">
    <property type="entry name" value="SBP"/>
</dbReference>
<reference evidence="7 8" key="1">
    <citation type="journal article" date="2019" name="Int. J. Syst. Evol. Microbiol.">
        <title>The Global Catalogue of Microorganisms (GCM) 10K type strain sequencing project: providing services to taxonomists for standard genome sequencing and annotation.</title>
        <authorList>
            <consortium name="The Broad Institute Genomics Platform"/>
            <consortium name="The Broad Institute Genome Sequencing Center for Infectious Disease"/>
            <person name="Wu L."/>
            <person name="Ma J."/>
        </authorList>
    </citation>
    <scope>NUCLEOTIDE SEQUENCE [LARGE SCALE GENOMIC DNA]</scope>
    <source>
        <strain evidence="7 8">JCM 6242</strain>
    </source>
</reference>
<evidence type="ECO:0000313" key="8">
    <source>
        <dbReference type="Proteomes" id="UP001500831"/>
    </source>
</evidence>
<comment type="caution">
    <text evidence="7">The sequence shown here is derived from an EMBL/GenBank/DDBJ whole genome shotgun (WGS) entry which is preliminary data.</text>
</comment>
<accession>A0ABN3VWY8</accession>
<dbReference type="EMBL" id="BAAAVI010000018">
    <property type="protein sequence ID" value="GAA2869251.1"/>
    <property type="molecule type" value="Genomic_DNA"/>
</dbReference>
<evidence type="ECO:0000256" key="6">
    <source>
        <dbReference type="SAM" id="SignalP"/>
    </source>
</evidence>
<dbReference type="PANTHER" id="PTHR43649">
    <property type="entry name" value="ARABINOSE-BINDING PROTEIN-RELATED"/>
    <property type="match status" value="1"/>
</dbReference>
<evidence type="ECO:0000256" key="1">
    <source>
        <dbReference type="ARBA" id="ARBA00022475"/>
    </source>
</evidence>
<gene>
    <name evidence="7" type="ORF">GCM10010517_29190</name>
</gene>
<dbReference type="Pfam" id="PF01547">
    <property type="entry name" value="SBP_bac_1"/>
    <property type="match status" value="1"/>
</dbReference>
<dbReference type="RefSeq" id="WP_344971474.1">
    <property type="nucleotide sequence ID" value="NZ_BAAAVI010000018.1"/>
</dbReference>
<dbReference type="CDD" id="cd13585">
    <property type="entry name" value="PBP2_TMBP_like"/>
    <property type="match status" value="1"/>
</dbReference>
<dbReference type="PROSITE" id="PS51257">
    <property type="entry name" value="PROKAR_LIPOPROTEIN"/>
    <property type="match status" value="1"/>
</dbReference>
<feature type="chain" id="PRO_5046058437" evidence="6">
    <location>
        <begin position="21"/>
        <end position="441"/>
    </location>
</feature>
<protein>
    <submittedName>
        <fullName evidence="7">Extracellular solute-binding protein</fullName>
    </submittedName>
</protein>
<keyword evidence="4" id="KW-0564">Palmitate</keyword>
<keyword evidence="3" id="KW-0472">Membrane</keyword>
<organism evidence="7 8">
    <name type="scientific">Streptosporangium fragile</name>
    <dbReference type="NCBI Taxonomy" id="46186"/>
    <lineage>
        <taxon>Bacteria</taxon>
        <taxon>Bacillati</taxon>
        <taxon>Actinomycetota</taxon>
        <taxon>Actinomycetes</taxon>
        <taxon>Streptosporangiales</taxon>
        <taxon>Streptosporangiaceae</taxon>
        <taxon>Streptosporangium</taxon>
    </lineage>
</organism>
<evidence type="ECO:0000256" key="4">
    <source>
        <dbReference type="ARBA" id="ARBA00023139"/>
    </source>
</evidence>